<sequence>MRLQPCAYRRSLALLALSLLGAQVSEAFAVSREADSFTQSPRQRVSLNADWRFWHSKTIPDNIVYDHRPDANDSGLVVLKSWILPSGNDYIEDPDDKHERPSHEPNIDIPFVTADFDDSDWEPVRLPHDWAIKGPFYTGENPEISGSMGRLPVQGVGWYRRTLQVSSSDLERTVFLEVDGAMSYPMVWLNGHLVGGWPYGYNSFQLDLTRYLKKGDNQLAIRVENPSGASSRWYPGAGIYRNVWVTTVNPTHVAHSGTKVTTRDISSTKATVDLHVRVANGGTKSEKVEVVSNIFEVDKDGRRGRKVEQFPRRILRVGADRKGSVSISTAVKSPRLWGPPPGQSPELYVVVTQLYSGKRLLDTYETRFGIRSLDFDPDNGLSVNGIPLRIQGVNQHHDLGALGTAFNKRAAQRQLDTLRDLGVNAIRMAHNPPAPELLEMTDRMGFVVVDEIFDSWVMQKTESDFHLIFLDWREPDLRSFMRRDRNHPSVIVWSYGNENAEQESHDAWTAEIATYLREIVVQEDTTRPSTGSMHRSGPSSLYTDVVDIITLNYQGEGTRYGSAYAHLDGNRKPPQYSGFHEAHPDKLIIGSEVAWSLSSRGSFLFPVTNYTSAPVNDTSGGNSTSLEISAYELYSADAGSCPDRVFLTQDEHPFVAGGFVWAGWDYLGEPYPYGEARSSYSGIIDLAGFKKERFFLYQSRWRPDFPMAHIVPHWTWPDRVGEVTPVHVFTSGDEAELFLNGVSQGRIQKEPLTYRFKWDHVVYKPGELHVVTYKDGQKWATDTVRTVGEATGLRVTADRNQIASDGEDLLFVSVEVVDANGSVVPEADSLIRFSVSGPGEIVATDNGFQADFTPFPSDKRKAFNGLALCIVRAKVGASGKITVKAESERLKAAEAMLETR</sequence>
<comment type="caution">
    <text evidence="1">The sequence shown here is derived from an EMBL/GenBank/DDBJ whole genome shotgun (WGS) entry which is preliminary data.</text>
</comment>
<accession>A0ACC3BC58</accession>
<reference evidence="1 2" key="1">
    <citation type="journal article" date="2023" name="ACS Omega">
        <title>Identification of the Neoaspergillic Acid Biosynthesis Gene Cluster by Establishing an In Vitro CRISPR-Ribonucleoprotein Genetic System in Aspergillus melleus.</title>
        <authorList>
            <person name="Yuan B."/>
            <person name="Grau M.F."/>
            <person name="Murata R.M."/>
            <person name="Torok T."/>
            <person name="Venkateswaran K."/>
            <person name="Stajich J.E."/>
            <person name="Wang C.C.C."/>
        </authorList>
    </citation>
    <scope>NUCLEOTIDE SEQUENCE [LARGE SCALE GENOMIC DNA]</scope>
    <source>
        <strain evidence="1 2">IMV 1140</strain>
    </source>
</reference>
<protein>
    <submittedName>
        <fullName evidence="1">Uncharacterized protein</fullName>
    </submittedName>
</protein>
<organism evidence="1 2">
    <name type="scientific">Aspergillus melleus</name>
    <dbReference type="NCBI Taxonomy" id="138277"/>
    <lineage>
        <taxon>Eukaryota</taxon>
        <taxon>Fungi</taxon>
        <taxon>Dikarya</taxon>
        <taxon>Ascomycota</taxon>
        <taxon>Pezizomycotina</taxon>
        <taxon>Eurotiomycetes</taxon>
        <taxon>Eurotiomycetidae</taxon>
        <taxon>Eurotiales</taxon>
        <taxon>Aspergillaceae</taxon>
        <taxon>Aspergillus</taxon>
        <taxon>Aspergillus subgen. Circumdati</taxon>
    </lineage>
</organism>
<name>A0ACC3BC58_9EURO</name>
<proteinExistence type="predicted"/>
<evidence type="ECO:0000313" key="1">
    <source>
        <dbReference type="EMBL" id="KAK1148158.1"/>
    </source>
</evidence>
<dbReference type="Proteomes" id="UP001177260">
    <property type="component" value="Unassembled WGS sequence"/>
</dbReference>
<keyword evidence="2" id="KW-1185">Reference proteome</keyword>
<evidence type="ECO:0000313" key="2">
    <source>
        <dbReference type="Proteomes" id="UP001177260"/>
    </source>
</evidence>
<dbReference type="EMBL" id="JAOPJF010000009">
    <property type="protein sequence ID" value="KAK1148158.1"/>
    <property type="molecule type" value="Genomic_DNA"/>
</dbReference>
<gene>
    <name evidence="1" type="ORF">N8T08_010800</name>
</gene>